<evidence type="ECO:0000313" key="8">
    <source>
        <dbReference type="Proteomes" id="UP000077069"/>
    </source>
</evidence>
<dbReference type="OrthoDB" id="5588846at2759"/>
<name>A0A177CBB9_9PLEO</name>
<dbReference type="InterPro" id="IPR055438">
    <property type="entry name" value="AstE_AspA_cat"/>
</dbReference>
<dbReference type="GO" id="GO:0016811">
    <property type="term" value="F:hydrolase activity, acting on carbon-nitrogen (but not peptide) bonds, in linear amides"/>
    <property type="evidence" value="ECO:0007669"/>
    <property type="project" value="InterPro"/>
</dbReference>
<evidence type="ECO:0000256" key="5">
    <source>
        <dbReference type="SAM" id="SignalP"/>
    </source>
</evidence>
<dbReference type="EMBL" id="KV441554">
    <property type="protein sequence ID" value="OAG04068.1"/>
    <property type="molecule type" value="Genomic_DNA"/>
</dbReference>
<keyword evidence="4" id="KW-0862">Zinc</keyword>
<reference evidence="7 8" key="1">
    <citation type="submission" date="2016-05" db="EMBL/GenBank/DDBJ databases">
        <title>Comparative analysis of secretome profiles of manganese(II)-oxidizing ascomycete fungi.</title>
        <authorList>
            <consortium name="DOE Joint Genome Institute"/>
            <person name="Zeiner C.A."/>
            <person name="Purvine S.O."/>
            <person name="Zink E.M."/>
            <person name="Wu S."/>
            <person name="Pasa-Tolic L."/>
            <person name="Chaput D.L."/>
            <person name="Haridas S."/>
            <person name="Grigoriev I.V."/>
            <person name="Santelli C.M."/>
            <person name="Hansel C.M."/>
        </authorList>
    </citation>
    <scope>NUCLEOTIDE SEQUENCE [LARGE SCALE GENOMIC DNA]</scope>
    <source>
        <strain evidence="7 8">AP3s5-JAC2a</strain>
    </source>
</reference>
<evidence type="ECO:0000256" key="4">
    <source>
        <dbReference type="ARBA" id="ARBA00022833"/>
    </source>
</evidence>
<dbReference type="Gene3D" id="3.40.630.10">
    <property type="entry name" value="Zn peptidases"/>
    <property type="match status" value="1"/>
</dbReference>
<dbReference type="InParanoid" id="A0A177CBB9"/>
<dbReference type="RefSeq" id="XP_018034433.1">
    <property type="nucleotide sequence ID" value="XM_018187790.1"/>
</dbReference>
<feature type="signal peptide" evidence="5">
    <location>
        <begin position="1"/>
        <end position="19"/>
    </location>
</feature>
<keyword evidence="8" id="KW-1185">Reference proteome</keyword>
<keyword evidence="2" id="KW-0479">Metal-binding</keyword>
<dbReference type="InterPro" id="IPR053138">
    <property type="entry name" value="N-alpha-Ac-DABA_deacetylase"/>
</dbReference>
<dbReference type="GO" id="GO:0046872">
    <property type="term" value="F:metal ion binding"/>
    <property type="evidence" value="ECO:0007669"/>
    <property type="project" value="UniProtKB-KW"/>
</dbReference>
<dbReference type="STRING" id="1460663.A0A177CBB9"/>
<dbReference type="Proteomes" id="UP000077069">
    <property type="component" value="Unassembled WGS sequence"/>
</dbReference>
<feature type="domain" description="Succinylglutamate desuccinylase/Aspartoacylase catalytic" evidence="6">
    <location>
        <begin position="80"/>
        <end position="271"/>
    </location>
</feature>
<dbReference type="AlphaFoldDB" id="A0A177CBB9"/>
<evidence type="ECO:0000256" key="1">
    <source>
        <dbReference type="ARBA" id="ARBA00001947"/>
    </source>
</evidence>
<dbReference type="PANTHER" id="PTHR37326">
    <property type="entry name" value="BLL3975 PROTEIN"/>
    <property type="match status" value="1"/>
</dbReference>
<dbReference type="PANTHER" id="PTHR37326:SF1">
    <property type="entry name" value="BLL3975 PROTEIN"/>
    <property type="match status" value="1"/>
</dbReference>
<organism evidence="7 8">
    <name type="scientific">Paraphaeosphaeria sporulosa</name>
    <dbReference type="NCBI Taxonomy" id="1460663"/>
    <lineage>
        <taxon>Eukaryota</taxon>
        <taxon>Fungi</taxon>
        <taxon>Dikarya</taxon>
        <taxon>Ascomycota</taxon>
        <taxon>Pezizomycotina</taxon>
        <taxon>Dothideomycetes</taxon>
        <taxon>Pleosporomycetidae</taxon>
        <taxon>Pleosporales</taxon>
        <taxon>Massarineae</taxon>
        <taxon>Didymosphaeriaceae</taxon>
        <taxon>Paraphaeosphaeria</taxon>
    </lineage>
</organism>
<dbReference type="PIRSF" id="PIRSF039012">
    <property type="entry name" value="ASP"/>
    <property type="match status" value="1"/>
</dbReference>
<evidence type="ECO:0000256" key="2">
    <source>
        <dbReference type="ARBA" id="ARBA00022723"/>
    </source>
</evidence>
<dbReference type="InterPro" id="IPR043795">
    <property type="entry name" value="N-alpha-Ac-DABA-like"/>
</dbReference>
<keyword evidence="5" id="KW-0732">Signal</keyword>
<protein>
    <submittedName>
        <fullName evidence="7">Deacylase-like protein</fullName>
    </submittedName>
</protein>
<comment type="cofactor">
    <cofactor evidence="1">
        <name>Zn(2+)</name>
        <dbReference type="ChEBI" id="CHEBI:29105"/>
    </cofactor>
</comment>
<keyword evidence="3" id="KW-0378">Hydrolase</keyword>
<evidence type="ECO:0000256" key="3">
    <source>
        <dbReference type="ARBA" id="ARBA00022801"/>
    </source>
</evidence>
<proteinExistence type="predicted"/>
<dbReference type="GO" id="GO:0016788">
    <property type="term" value="F:hydrolase activity, acting on ester bonds"/>
    <property type="evidence" value="ECO:0007669"/>
    <property type="project" value="InterPro"/>
</dbReference>
<evidence type="ECO:0000259" key="6">
    <source>
        <dbReference type="Pfam" id="PF24827"/>
    </source>
</evidence>
<dbReference type="GeneID" id="28771276"/>
<dbReference type="CDD" id="cd06251">
    <property type="entry name" value="M14_ASTE_ASPA-like"/>
    <property type="match status" value="1"/>
</dbReference>
<evidence type="ECO:0000313" key="7">
    <source>
        <dbReference type="EMBL" id="OAG04068.1"/>
    </source>
</evidence>
<sequence>MQFLTSLFVSLALFGATGTATNFTGDVVNGVPVISYLNLSDVPTRSVSRYYLRVGELSGGLPVHIPVFVARGTPESLESGKKLSLSAAIHGDELNGVRVVQRIFAQLEGQVESLNGTVIGIPTVNPMGIYLNQRNYFTSHNSGWLTNINRVFPGTAAVDGGSLPELLAYNIWNNVWANKSQVDVGIDLHTPSSGAETSLWCYADFRLPYVERLAKLLQPDTLKIDPGEPGSIETTFVSNSIPSITVEMGLAKVWNASLIDRVYDFVNRVLDDLDIVPSNSTQAYSPDLSKTYIATTFHDSVSTYGGFVEQLVTVDEPVTKGQPIANIRNAFGDILETIYSPETGKMFQSPQDPSIEPGASVGQIAYNSTDPECADGCIL</sequence>
<dbReference type="SUPFAM" id="SSF53187">
    <property type="entry name" value="Zn-dependent exopeptidases"/>
    <property type="match status" value="1"/>
</dbReference>
<feature type="chain" id="PRO_5008057930" evidence="5">
    <location>
        <begin position="20"/>
        <end position="379"/>
    </location>
</feature>
<gene>
    <name evidence="7" type="ORF">CC84DRAFT_886272</name>
</gene>
<accession>A0A177CBB9</accession>
<dbReference type="Pfam" id="PF24827">
    <property type="entry name" value="AstE_AspA_cat"/>
    <property type="match status" value="1"/>
</dbReference>